<evidence type="ECO:0000313" key="4">
    <source>
        <dbReference type="EMBL" id="CAJ0602728.1"/>
    </source>
</evidence>
<dbReference type="SUPFAM" id="SSF54928">
    <property type="entry name" value="RNA-binding domain, RBD"/>
    <property type="match status" value="1"/>
</dbReference>
<keyword evidence="1" id="KW-0694">RNA-binding</keyword>
<accession>A0AA36H2C0</accession>
<proteinExistence type="predicted"/>
<sequence length="462" mass="54248">MVAWSYSLRGESRLIYSRCQEKSPCRRQTPEKKARYDAEPETSFPGSDSEGNRDFKRKRLRKRTKGLRELIKNKIEVALRTSPSPLNHLFISRDEAGTPQAPFVEVVRAIGLTNDQWLKVVSLPPRVIESISNITDMFDIEKSRENTMMVKHRPTSWSVEECTVYLDNLPQGCTSEKIDRVARKFGTVVEIHLPRSYPRFIQSYYGDVEVGRRPKSFAFVQFTEPEACQQMCAAYSRNLPKEGAERMTHSVLPLLQRLLAQIRKLSRHRRRRTYAQNMLLMRLRRQQAAIIRKERTAKKRTHKLSLTADTGKPHNNEKRENGKIFLNSQSQSTSSLESCNHRRNSCKRKKKADELCDGTIKKAPTKTRRKHRKRRYHDVCPHSIQGSVSDYFENLQVLTLARYRELRQEYIAMRRKSDKRSRQFAMKVWRFQQISTASEQSSLNRRMDNYRDAFWKTAEVEE</sequence>
<keyword evidence="5" id="KW-1185">Reference proteome</keyword>
<gene>
    <name evidence="4" type="ORF">CYNAS_LOCUS14711</name>
</gene>
<evidence type="ECO:0000256" key="2">
    <source>
        <dbReference type="SAM" id="MobiDB-lite"/>
    </source>
</evidence>
<feature type="region of interest" description="Disordered" evidence="2">
    <location>
        <begin position="20"/>
        <end position="59"/>
    </location>
</feature>
<feature type="compositionally biased region" description="Basic and acidic residues" evidence="2">
    <location>
        <begin position="20"/>
        <end position="38"/>
    </location>
</feature>
<feature type="domain" description="RRM" evidence="3">
    <location>
        <begin position="162"/>
        <end position="230"/>
    </location>
</feature>
<dbReference type="InterPro" id="IPR035979">
    <property type="entry name" value="RBD_domain_sf"/>
</dbReference>
<dbReference type="InterPro" id="IPR012677">
    <property type="entry name" value="Nucleotide-bd_a/b_plait_sf"/>
</dbReference>
<dbReference type="Proteomes" id="UP001176961">
    <property type="component" value="Unassembled WGS sequence"/>
</dbReference>
<evidence type="ECO:0000313" key="5">
    <source>
        <dbReference type="Proteomes" id="UP001176961"/>
    </source>
</evidence>
<dbReference type="GO" id="GO:0003723">
    <property type="term" value="F:RNA binding"/>
    <property type="evidence" value="ECO:0007669"/>
    <property type="project" value="UniProtKB-UniRule"/>
</dbReference>
<reference evidence="4" key="1">
    <citation type="submission" date="2023-07" db="EMBL/GenBank/DDBJ databases">
        <authorList>
            <consortium name="CYATHOMIX"/>
        </authorList>
    </citation>
    <scope>NUCLEOTIDE SEQUENCE</scope>
    <source>
        <strain evidence="4">N/A</strain>
    </source>
</reference>
<organism evidence="4 5">
    <name type="scientific">Cylicocyclus nassatus</name>
    <name type="common">Nematode worm</name>
    <dbReference type="NCBI Taxonomy" id="53992"/>
    <lineage>
        <taxon>Eukaryota</taxon>
        <taxon>Metazoa</taxon>
        <taxon>Ecdysozoa</taxon>
        <taxon>Nematoda</taxon>
        <taxon>Chromadorea</taxon>
        <taxon>Rhabditida</taxon>
        <taxon>Rhabditina</taxon>
        <taxon>Rhabditomorpha</taxon>
        <taxon>Strongyloidea</taxon>
        <taxon>Strongylidae</taxon>
        <taxon>Cylicocyclus</taxon>
    </lineage>
</organism>
<dbReference type="InterPro" id="IPR000504">
    <property type="entry name" value="RRM_dom"/>
</dbReference>
<name>A0AA36H2C0_CYLNA</name>
<dbReference type="PROSITE" id="PS50102">
    <property type="entry name" value="RRM"/>
    <property type="match status" value="1"/>
</dbReference>
<dbReference type="Gene3D" id="3.30.70.330">
    <property type="match status" value="1"/>
</dbReference>
<evidence type="ECO:0000259" key="3">
    <source>
        <dbReference type="PROSITE" id="PS50102"/>
    </source>
</evidence>
<dbReference type="SMART" id="SM00360">
    <property type="entry name" value="RRM"/>
    <property type="match status" value="1"/>
</dbReference>
<evidence type="ECO:0000256" key="1">
    <source>
        <dbReference type="PROSITE-ProRule" id="PRU00176"/>
    </source>
</evidence>
<protein>
    <recommendedName>
        <fullName evidence="3">RRM domain-containing protein</fullName>
    </recommendedName>
</protein>
<dbReference type="Pfam" id="PF00076">
    <property type="entry name" value="RRM_1"/>
    <property type="match status" value="1"/>
</dbReference>
<dbReference type="EMBL" id="CATQJL010000305">
    <property type="protein sequence ID" value="CAJ0602728.1"/>
    <property type="molecule type" value="Genomic_DNA"/>
</dbReference>
<comment type="caution">
    <text evidence="4">The sequence shown here is derived from an EMBL/GenBank/DDBJ whole genome shotgun (WGS) entry which is preliminary data.</text>
</comment>
<dbReference type="AlphaFoldDB" id="A0AA36H2C0"/>